<feature type="compositionally biased region" description="Gly residues" evidence="1">
    <location>
        <begin position="69"/>
        <end position="79"/>
    </location>
</feature>
<name>A0ABC8SFK0_9AQUA</name>
<feature type="region of interest" description="Disordered" evidence="1">
    <location>
        <begin position="60"/>
        <end position="79"/>
    </location>
</feature>
<protein>
    <submittedName>
        <fullName evidence="2">Uncharacterized protein</fullName>
    </submittedName>
</protein>
<dbReference type="Proteomes" id="UP001642360">
    <property type="component" value="Unassembled WGS sequence"/>
</dbReference>
<proteinExistence type="predicted"/>
<evidence type="ECO:0000256" key="1">
    <source>
        <dbReference type="SAM" id="MobiDB-lite"/>
    </source>
</evidence>
<gene>
    <name evidence="2" type="ORF">ILEXP_LOCUS22923</name>
</gene>
<accession>A0ABC8SFK0</accession>
<evidence type="ECO:0000313" key="3">
    <source>
        <dbReference type="Proteomes" id="UP001642360"/>
    </source>
</evidence>
<evidence type="ECO:0000313" key="2">
    <source>
        <dbReference type="EMBL" id="CAK9154590.1"/>
    </source>
</evidence>
<sequence>MGMVRMFTQEDARQNTSVTEKRVWCYCARRPLPGRADGVAQRNTAATQGVLGEQMASKFDSGVATTSQPGGGSNGVADI</sequence>
<keyword evidence="3" id="KW-1185">Reference proteome</keyword>
<organism evidence="2 3">
    <name type="scientific">Ilex paraguariensis</name>
    <name type="common">yerba mate</name>
    <dbReference type="NCBI Taxonomy" id="185542"/>
    <lineage>
        <taxon>Eukaryota</taxon>
        <taxon>Viridiplantae</taxon>
        <taxon>Streptophyta</taxon>
        <taxon>Embryophyta</taxon>
        <taxon>Tracheophyta</taxon>
        <taxon>Spermatophyta</taxon>
        <taxon>Magnoliopsida</taxon>
        <taxon>eudicotyledons</taxon>
        <taxon>Gunneridae</taxon>
        <taxon>Pentapetalae</taxon>
        <taxon>asterids</taxon>
        <taxon>campanulids</taxon>
        <taxon>Aquifoliales</taxon>
        <taxon>Aquifoliaceae</taxon>
        <taxon>Ilex</taxon>
    </lineage>
</organism>
<reference evidence="2 3" key="1">
    <citation type="submission" date="2024-02" db="EMBL/GenBank/DDBJ databases">
        <authorList>
            <person name="Vignale AGUSTIN F."/>
            <person name="Sosa J E."/>
            <person name="Modenutti C."/>
        </authorList>
    </citation>
    <scope>NUCLEOTIDE SEQUENCE [LARGE SCALE GENOMIC DNA]</scope>
</reference>
<dbReference type="AlphaFoldDB" id="A0ABC8SFK0"/>
<dbReference type="EMBL" id="CAUOFW020002547">
    <property type="protein sequence ID" value="CAK9154590.1"/>
    <property type="molecule type" value="Genomic_DNA"/>
</dbReference>
<comment type="caution">
    <text evidence="2">The sequence shown here is derived from an EMBL/GenBank/DDBJ whole genome shotgun (WGS) entry which is preliminary data.</text>
</comment>
<feature type="non-terminal residue" evidence="2">
    <location>
        <position position="79"/>
    </location>
</feature>
<feature type="non-terminal residue" evidence="2">
    <location>
        <position position="1"/>
    </location>
</feature>